<protein>
    <recommendedName>
        <fullName evidence="1">Reverse transcriptase domain-containing protein</fullName>
    </recommendedName>
</protein>
<dbReference type="Pfam" id="PF00078">
    <property type="entry name" value="RVT_1"/>
    <property type="match status" value="1"/>
</dbReference>
<dbReference type="PROSITE" id="PS50878">
    <property type="entry name" value="RT_POL"/>
    <property type="match status" value="1"/>
</dbReference>
<evidence type="ECO:0000259" key="1">
    <source>
        <dbReference type="PROSITE" id="PS50878"/>
    </source>
</evidence>
<organism evidence="2">
    <name type="scientific">Graphocephala atropunctata</name>
    <dbReference type="NCBI Taxonomy" id="36148"/>
    <lineage>
        <taxon>Eukaryota</taxon>
        <taxon>Metazoa</taxon>
        <taxon>Ecdysozoa</taxon>
        <taxon>Arthropoda</taxon>
        <taxon>Hexapoda</taxon>
        <taxon>Insecta</taxon>
        <taxon>Pterygota</taxon>
        <taxon>Neoptera</taxon>
        <taxon>Paraneoptera</taxon>
        <taxon>Hemiptera</taxon>
        <taxon>Auchenorrhyncha</taxon>
        <taxon>Membracoidea</taxon>
        <taxon>Cicadellidae</taxon>
        <taxon>Cicadellinae</taxon>
        <taxon>Cicadellini</taxon>
        <taxon>Graphocephala</taxon>
    </lineage>
</organism>
<name>A0A1B6KGP1_9HEMI</name>
<proteinExistence type="predicted"/>
<feature type="non-terminal residue" evidence="2">
    <location>
        <position position="1"/>
    </location>
</feature>
<sequence length="252" mass="28379">KRRGNQEHHPVHEAKTSYGYDEVSSKLLRHCMEELIPPLVHIVNGSFRESTFPKRLKFSKVYPKLKKGDITQLNNYRPISLVPTFSKVLERVALARLIKHVERYGLLTTAQHGFTKYRSTNTAIIDLVETMIDHIEEGNTATGIFLDLSKAFDCLSHSLILEKLKSMGVRGTAADWFSSYLSDRSQMVEIQHKINSKITTVRSKPLPIKSGVPQGSVLGPVLFILFVNDMPSQLEELAKFTCTQTIPSSLLG</sequence>
<feature type="domain" description="Reverse transcriptase" evidence="1">
    <location>
        <begin position="45"/>
        <end position="252"/>
    </location>
</feature>
<reference evidence="2" key="1">
    <citation type="submission" date="2015-11" db="EMBL/GenBank/DDBJ databases">
        <title>De novo transcriptome assembly of four potential Pierce s Disease insect vectors from Arizona vineyards.</title>
        <authorList>
            <person name="Tassone E.E."/>
        </authorList>
    </citation>
    <scope>NUCLEOTIDE SEQUENCE</scope>
</reference>
<dbReference type="EMBL" id="GEBQ01029364">
    <property type="protein sequence ID" value="JAT10613.1"/>
    <property type="molecule type" value="Transcribed_RNA"/>
</dbReference>
<gene>
    <name evidence="2" type="ORF">g.38241</name>
</gene>
<dbReference type="InterPro" id="IPR043502">
    <property type="entry name" value="DNA/RNA_pol_sf"/>
</dbReference>
<dbReference type="AlphaFoldDB" id="A0A1B6KGP1"/>
<dbReference type="SUPFAM" id="SSF56672">
    <property type="entry name" value="DNA/RNA polymerases"/>
    <property type="match status" value="1"/>
</dbReference>
<evidence type="ECO:0000313" key="2">
    <source>
        <dbReference type="EMBL" id="JAT10613.1"/>
    </source>
</evidence>
<accession>A0A1B6KGP1</accession>
<dbReference type="InterPro" id="IPR000477">
    <property type="entry name" value="RT_dom"/>
</dbReference>
<dbReference type="GO" id="GO:0071897">
    <property type="term" value="P:DNA biosynthetic process"/>
    <property type="evidence" value="ECO:0007669"/>
    <property type="project" value="UniProtKB-ARBA"/>
</dbReference>
<dbReference type="PANTHER" id="PTHR19446">
    <property type="entry name" value="REVERSE TRANSCRIPTASES"/>
    <property type="match status" value="1"/>
</dbReference>
<dbReference type="CDD" id="cd01650">
    <property type="entry name" value="RT_nLTR_like"/>
    <property type="match status" value="1"/>
</dbReference>